<dbReference type="OrthoDB" id="2365913at2"/>
<feature type="transmembrane region" description="Helical" evidence="1">
    <location>
        <begin position="42"/>
        <end position="61"/>
    </location>
</feature>
<protein>
    <submittedName>
        <fullName evidence="2">Uncharacterized protein</fullName>
    </submittedName>
</protein>
<feature type="transmembrane region" description="Helical" evidence="1">
    <location>
        <begin position="169"/>
        <end position="190"/>
    </location>
</feature>
<feature type="transmembrane region" description="Helical" evidence="1">
    <location>
        <begin position="197"/>
        <end position="213"/>
    </location>
</feature>
<proteinExistence type="predicted"/>
<name>W7B778_9LIST</name>
<feature type="transmembrane region" description="Helical" evidence="1">
    <location>
        <begin position="100"/>
        <end position="121"/>
    </location>
</feature>
<comment type="caution">
    <text evidence="2">The sequence shown here is derived from an EMBL/GenBank/DDBJ whole genome shotgun (WGS) entry which is preliminary data.</text>
</comment>
<keyword evidence="1" id="KW-0812">Transmembrane</keyword>
<evidence type="ECO:0000256" key="1">
    <source>
        <dbReference type="SAM" id="Phobius"/>
    </source>
</evidence>
<accession>W7B778</accession>
<keyword evidence="3" id="KW-1185">Reference proteome</keyword>
<dbReference type="Proteomes" id="UP000019253">
    <property type="component" value="Unassembled WGS sequence"/>
</dbReference>
<dbReference type="STRING" id="1265819.PGRAN_15387"/>
<gene>
    <name evidence="2" type="ORF">PGRAN_15387</name>
</gene>
<dbReference type="EMBL" id="AODD01000034">
    <property type="protein sequence ID" value="EUJ18731.1"/>
    <property type="molecule type" value="Genomic_DNA"/>
</dbReference>
<keyword evidence="1" id="KW-1133">Transmembrane helix</keyword>
<keyword evidence="1" id="KW-0472">Membrane</keyword>
<evidence type="ECO:0000313" key="3">
    <source>
        <dbReference type="Proteomes" id="UP000019253"/>
    </source>
</evidence>
<organism evidence="2 3">
    <name type="scientific">Listeria grandensis FSL F6-0971</name>
    <dbReference type="NCBI Taxonomy" id="1265819"/>
    <lineage>
        <taxon>Bacteria</taxon>
        <taxon>Bacillati</taxon>
        <taxon>Bacillota</taxon>
        <taxon>Bacilli</taxon>
        <taxon>Bacillales</taxon>
        <taxon>Listeriaceae</taxon>
        <taxon>Listeria</taxon>
    </lineage>
</organism>
<sequence length="217" mass="24693">MEPELKSNELQQNNMASFLFFTFITLILFAPVIGTIPSLQALNIDNTIAFICLLGIIIFQLKKPKSITKNEYTIIGLLVVIVMLGLFGNIASSIYSIKFIVLDIWSITKCFIAYFFGRLAFKAGFFTSQINRLIVYSKWIIGCLTLLLVLNLVYPIWPSTEIRMGIKTQYLIFPHATYLSATVFFCMLFLGLKNVRYNIPFLMMGSMVIFFAARNKG</sequence>
<dbReference type="RefSeq" id="WP_149024078.1">
    <property type="nucleotide sequence ID" value="NZ_AODD01000034.1"/>
</dbReference>
<feature type="transmembrane region" description="Helical" evidence="1">
    <location>
        <begin position="16"/>
        <end position="36"/>
    </location>
</feature>
<feature type="transmembrane region" description="Helical" evidence="1">
    <location>
        <begin position="73"/>
        <end position="94"/>
    </location>
</feature>
<reference evidence="2 3" key="1">
    <citation type="journal article" date="2014" name="Int. J. Syst. Evol. Microbiol.">
        <title>Listeria floridensis sp. nov., Listeria aquatica sp. nov., Listeria cornellensis sp. nov., Listeria riparia sp. nov. and Listeria grandensis sp. nov., from agricultural and natural environments.</title>
        <authorList>
            <person name="den Bakker H.C."/>
            <person name="Warchocki S."/>
            <person name="Wright E.M."/>
            <person name="Allred A.F."/>
            <person name="Ahlstrom C."/>
            <person name="Manuel C.S."/>
            <person name="Stasiewicz M.J."/>
            <person name="Burrell A."/>
            <person name="Roof S."/>
            <person name="Strawn L."/>
            <person name="Fortes E.D."/>
            <person name="Nightingale K.K."/>
            <person name="Kephart D."/>
            <person name="Wiedmann M."/>
        </authorList>
    </citation>
    <scope>NUCLEOTIDE SEQUENCE [LARGE SCALE GENOMIC DNA]</scope>
    <source>
        <strain evidence="3">FSL F6-971</strain>
    </source>
</reference>
<evidence type="ECO:0000313" key="2">
    <source>
        <dbReference type="EMBL" id="EUJ18731.1"/>
    </source>
</evidence>
<dbReference type="AlphaFoldDB" id="W7B778"/>
<dbReference type="PATRIC" id="fig|1265819.5.peg.3065"/>
<feature type="transmembrane region" description="Helical" evidence="1">
    <location>
        <begin position="133"/>
        <end position="157"/>
    </location>
</feature>